<organism evidence="1 2">
    <name type="scientific">Salinomyces thailandicus</name>
    <dbReference type="NCBI Taxonomy" id="706561"/>
    <lineage>
        <taxon>Eukaryota</taxon>
        <taxon>Fungi</taxon>
        <taxon>Dikarya</taxon>
        <taxon>Ascomycota</taxon>
        <taxon>Pezizomycotina</taxon>
        <taxon>Dothideomycetes</taxon>
        <taxon>Dothideomycetidae</taxon>
        <taxon>Mycosphaerellales</taxon>
        <taxon>Teratosphaeriaceae</taxon>
        <taxon>Salinomyces</taxon>
    </lineage>
</organism>
<proteinExistence type="predicted"/>
<dbReference type="EMBL" id="NAJL01000005">
    <property type="protein sequence ID" value="TKA32427.1"/>
    <property type="molecule type" value="Genomic_DNA"/>
</dbReference>
<name>A0A4U0UB80_9PEZI</name>
<evidence type="ECO:0000313" key="1">
    <source>
        <dbReference type="EMBL" id="TKA32427.1"/>
    </source>
</evidence>
<evidence type="ECO:0000313" key="2">
    <source>
        <dbReference type="Proteomes" id="UP000308549"/>
    </source>
</evidence>
<dbReference type="Proteomes" id="UP000308549">
    <property type="component" value="Unassembled WGS sequence"/>
</dbReference>
<sequence length="304" mass="34019">MDDVLPYRILDDCSSWADDEKLEPYQSLIAASIAGELSPLAAAEQLTDLVAANGPTADKWTDVVSAAIASAASSFPPCHVAHDTLYRVLDSLTSVSPKRQIRNSVLDNNGEVKSIYEGLEYLLDTRPFIPLWEGFGRLQWPSAVEWLAENGRSRWSGVEKCGSDEQKRWRNLSHFFAKLTVAGMTNLSDYSALFMLLPHQQAFIAKGTPGWSGYLAGQALAAARWIVPEGHAAWVRKECEKVDRLSGEDDKGSRFGKWNMQYWAVWRQTFQEVAGLRDDVRVHQVARKEALKAFEIMARLDSRA</sequence>
<dbReference type="OrthoDB" id="3912320at2759"/>
<comment type="caution">
    <text evidence="1">The sequence shown here is derived from an EMBL/GenBank/DDBJ whole genome shotgun (WGS) entry which is preliminary data.</text>
</comment>
<accession>A0A4U0UB80</accession>
<gene>
    <name evidence="1" type="ORF">B0A50_01533</name>
</gene>
<keyword evidence="2" id="KW-1185">Reference proteome</keyword>
<reference evidence="1 2" key="1">
    <citation type="submission" date="2017-03" db="EMBL/GenBank/DDBJ databases">
        <title>Genomes of endolithic fungi from Antarctica.</title>
        <authorList>
            <person name="Coleine C."/>
            <person name="Masonjones S."/>
            <person name="Stajich J.E."/>
        </authorList>
    </citation>
    <scope>NUCLEOTIDE SEQUENCE [LARGE SCALE GENOMIC DNA]</scope>
    <source>
        <strain evidence="1 2">CCFEE 6315</strain>
    </source>
</reference>
<dbReference type="Pfam" id="PF12311">
    <property type="entry name" value="DUF3632"/>
    <property type="match status" value="1"/>
</dbReference>
<protein>
    <submittedName>
        <fullName evidence="1">Uncharacterized protein</fullName>
    </submittedName>
</protein>
<dbReference type="AlphaFoldDB" id="A0A4U0UB80"/>
<dbReference type="InterPro" id="IPR022085">
    <property type="entry name" value="OpdG"/>
</dbReference>